<proteinExistence type="predicted"/>
<sequence length="504" mass="54588">VEVPSSLIRQIQAVLRKEAGIPTYDPADPGLRDLPPAEDAIGGLHPSHLRCEECRAALLGGLQSTVCVCCGAEQRREGPPLTVSFNTTVAYRKLLQSLGLDGSEFVAPNTESKDSERSQGSEKDGLVLSGLLDIELRWPSEVGKVQSSSTNNTPISTVNLSGVDLDNFFSETKKETGSNAHHVSDETSLAEKETDLENFGLFEDLRPSDKAVDSMEIKPSDFGNSVSVWEAEFQSASPHISATDPNSNTFFLGSSSSNYASAAVEEQLNIESVNNQEGENVEFSNNSNQFASLSDNWPLEGVWHTPDSVVSNTAEKLSGKSNADNGDWVHADIWPRGSTNIVITNENMQSNDDSFDDWQEFTSSGNAPDALSNSWTQASTGVTLSNERESGISSATFADRLQGMDFGSFIQSDMLPGSSNFNKDSIELNIVHSETSVSGRTNEREKMEIDANMWSVADKNEILPSTKSSGNVNVDVEALLSQMHDLSFMLEDNLSIPKKVDPSG</sequence>
<evidence type="ECO:0000256" key="1">
    <source>
        <dbReference type="SAM" id="MobiDB-lite"/>
    </source>
</evidence>
<name>A0A1D1YGS8_9ARAE</name>
<dbReference type="AlphaFoldDB" id="A0A1D1YGS8"/>
<dbReference type="EMBL" id="GDJX01014089">
    <property type="protein sequence ID" value="JAT53847.1"/>
    <property type="molecule type" value="Transcribed_RNA"/>
</dbReference>
<evidence type="ECO:0000313" key="3">
    <source>
        <dbReference type="EMBL" id="JAT53847.1"/>
    </source>
</evidence>
<dbReference type="InterPro" id="IPR056717">
    <property type="entry name" value="DUF7815"/>
</dbReference>
<gene>
    <name evidence="3" type="primary">amiB</name>
    <name evidence="3" type="ORF">g.59751</name>
</gene>
<dbReference type="PANTHER" id="PTHR36308:SF1">
    <property type="entry name" value="DENTIN SIALOPHOSPHOPROTEIN-RELATED"/>
    <property type="match status" value="1"/>
</dbReference>
<accession>A0A1D1YGS8</accession>
<feature type="domain" description="DUF7815" evidence="2">
    <location>
        <begin position="47"/>
        <end position="73"/>
    </location>
</feature>
<organism evidence="3">
    <name type="scientific">Anthurium amnicola</name>
    <dbReference type="NCBI Taxonomy" id="1678845"/>
    <lineage>
        <taxon>Eukaryota</taxon>
        <taxon>Viridiplantae</taxon>
        <taxon>Streptophyta</taxon>
        <taxon>Embryophyta</taxon>
        <taxon>Tracheophyta</taxon>
        <taxon>Spermatophyta</taxon>
        <taxon>Magnoliopsida</taxon>
        <taxon>Liliopsida</taxon>
        <taxon>Araceae</taxon>
        <taxon>Pothoideae</taxon>
        <taxon>Potheae</taxon>
        <taxon>Anthurium</taxon>
    </lineage>
</organism>
<feature type="non-terminal residue" evidence="3">
    <location>
        <position position="1"/>
    </location>
</feature>
<dbReference type="Pfam" id="PF25122">
    <property type="entry name" value="DUF7815"/>
    <property type="match status" value="1"/>
</dbReference>
<feature type="region of interest" description="Disordered" evidence="1">
    <location>
        <begin position="105"/>
        <end position="124"/>
    </location>
</feature>
<reference evidence="3" key="1">
    <citation type="submission" date="2015-07" db="EMBL/GenBank/DDBJ databases">
        <title>Transcriptome Assembly of Anthurium amnicola.</title>
        <authorList>
            <person name="Suzuki J."/>
        </authorList>
    </citation>
    <scope>NUCLEOTIDE SEQUENCE</scope>
</reference>
<evidence type="ECO:0000259" key="2">
    <source>
        <dbReference type="Pfam" id="PF25122"/>
    </source>
</evidence>
<feature type="compositionally biased region" description="Basic and acidic residues" evidence="1">
    <location>
        <begin position="111"/>
        <end position="124"/>
    </location>
</feature>
<dbReference type="PANTHER" id="PTHR36308">
    <property type="entry name" value="DENTIN SIALOPHOSPHOPROTEIN-RELATED"/>
    <property type="match status" value="1"/>
</dbReference>
<protein>
    <submittedName>
        <fullName evidence="3">Putative N-acetylmuramoyl-L-alanine amidase AmiB</fullName>
    </submittedName>
</protein>